<organism evidence="1 2">
    <name type="scientific">Streptomyces palmae</name>
    <dbReference type="NCBI Taxonomy" id="1701085"/>
    <lineage>
        <taxon>Bacteria</taxon>
        <taxon>Bacillati</taxon>
        <taxon>Actinomycetota</taxon>
        <taxon>Actinomycetes</taxon>
        <taxon>Kitasatosporales</taxon>
        <taxon>Streptomycetaceae</taxon>
        <taxon>Streptomyces</taxon>
    </lineage>
</organism>
<keyword evidence="2" id="KW-1185">Reference proteome</keyword>
<reference evidence="1 2" key="1">
    <citation type="submission" date="2019-03" db="EMBL/GenBank/DDBJ databases">
        <authorList>
            <person name="Gonzalez-Pimentel J.L."/>
        </authorList>
    </citation>
    <scope>NUCLEOTIDE SEQUENCE [LARGE SCALE GENOMIC DNA]</scope>
    <source>
        <strain evidence="1 2">JCM 31289</strain>
    </source>
</reference>
<dbReference type="RefSeq" id="WP_135337376.1">
    <property type="nucleotide sequence ID" value="NZ_JBHLTX010000021.1"/>
</dbReference>
<comment type="caution">
    <text evidence="1">The sequence shown here is derived from an EMBL/GenBank/DDBJ whole genome shotgun (WGS) entry which is preliminary data.</text>
</comment>
<proteinExistence type="predicted"/>
<dbReference type="Pfam" id="PF06013">
    <property type="entry name" value="WXG100"/>
    <property type="match status" value="1"/>
</dbReference>
<dbReference type="Proteomes" id="UP000297948">
    <property type="component" value="Unassembled WGS sequence"/>
</dbReference>
<dbReference type="OrthoDB" id="4283504at2"/>
<name>A0A4Z0HF61_9ACTN</name>
<dbReference type="Gene3D" id="1.10.287.1060">
    <property type="entry name" value="ESAT-6-like"/>
    <property type="match status" value="1"/>
</dbReference>
<evidence type="ECO:0000313" key="1">
    <source>
        <dbReference type="EMBL" id="TGB17587.1"/>
    </source>
</evidence>
<dbReference type="SUPFAM" id="SSF140453">
    <property type="entry name" value="EsxAB dimer-like"/>
    <property type="match status" value="1"/>
</dbReference>
<evidence type="ECO:0000313" key="2">
    <source>
        <dbReference type="Proteomes" id="UP000297948"/>
    </source>
</evidence>
<evidence type="ECO:0008006" key="3">
    <source>
        <dbReference type="Google" id="ProtNLM"/>
    </source>
</evidence>
<dbReference type="InterPro" id="IPR010310">
    <property type="entry name" value="T7SS_ESAT-6-like"/>
</dbReference>
<gene>
    <name evidence="1" type="ORF">E4099_03275</name>
</gene>
<protein>
    <recommendedName>
        <fullName evidence="3">WXG100 family type VII secretion target</fullName>
    </recommendedName>
</protein>
<dbReference type="EMBL" id="SRID01000015">
    <property type="protein sequence ID" value="TGB17587.1"/>
    <property type="molecule type" value="Genomic_DNA"/>
</dbReference>
<sequence length="131" mass="13557">MSDTQKISDAAFIAFEGSIQETSTQLSTNLKKLADAIATVQGVWTGGGASAFVTAQRALNDDHDALRRLIDGIHDAVALTRKSSRANDDDILSQFRSIDVNGAAAGGHLAPGSTGTGLHSGLEAGSKINSY</sequence>
<accession>A0A4Z0HF61</accession>
<dbReference type="InterPro" id="IPR036689">
    <property type="entry name" value="ESAT-6-like_sf"/>
</dbReference>
<dbReference type="AlphaFoldDB" id="A0A4Z0HF61"/>